<protein>
    <recommendedName>
        <fullName evidence="1">Glycosyltransferase 2-like domain-containing protein</fullName>
    </recommendedName>
</protein>
<sequence>MSEARFRALVVIPAYNEARAIADIVQRCEPGRDGRAVLVVSDASTDDTAVLAREAGACVLELSQQIGAWGATQTGFRYAMRHGFGQVISMDGDGQHDPACIPTLQTLHADSGADVVIGTFAERLSPAKRLAWRWFRALTGLKVEDLTSGLRVYNRRAIRLLASAEATMLDYQDVGVLLLLRRYGLSVHEVPVTMHPRRDGKSRVFSSWLTVARYMAHTTVLSLARGGATPRRRGAQDTHA</sequence>
<accession>A0A7W8D3L7</accession>
<dbReference type="InterPro" id="IPR001173">
    <property type="entry name" value="Glyco_trans_2-like"/>
</dbReference>
<evidence type="ECO:0000313" key="3">
    <source>
        <dbReference type="Proteomes" id="UP000521199"/>
    </source>
</evidence>
<proteinExistence type="predicted"/>
<dbReference type="RefSeq" id="WP_183959839.1">
    <property type="nucleotide sequence ID" value="NZ_JACHHP010000001.1"/>
</dbReference>
<dbReference type="CDD" id="cd04179">
    <property type="entry name" value="DPM_DPG-synthase_like"/>
    <property type="match status" value="1"/>
</dbReference>
<dbReference type="EMBL" id="JACHHP010000001">
    <property type="protein sequence ID" value="MBB5207326.1"/>
    <property type="molecule type" value="Genomic_DNA"/>
</dbReference>
<reference evidence="2 3" key="1">
    <citation type="submission" date="2020-08" db="EMBL/GenBank/DDBJ databases">
        <title>Genomic Encyclopedia of Type Strains, Phase IV (KMG-IV): sequencing the most valuable type-strain genomes for metagenomic binning, comparative biology and taxonomic classification.</title>
        <authorList>
            <person name="Goeker M."/>
        </authorList>
    </citation>
    <scope>NUCLEOTIDE SEQUENCE [LARGE SCALE GENOMIC DNA]</scope>
    <source>
        <strain evidence="2 3">DSM 24163</strain>
    </source>
</reference>
<name>A0A7W8D3L7_9GAMM</name>
<dbReference type="Proteomes" id="UP000521199">
    <property type="component" value="Unassembled WGS sequence"/>
</dbReference>
<evidence type="ECO:0000259" key="1">
    <source>
        <dbReference type="Pfam" id="PF00535"/>
    </source>
</evidence>
<dbReference type="AlphaFoldDB" id="A0A7W8D3L7"/>
<dbReference type="Pfam" id="PF00535">
    <property type="entry name" value="Glycos_transf_2"/>
    <property type="match status" value="1"/>
</dbReference>
<dbReference type="PANTHER" id="PTHR48090:SF7">
    <property type="entry name" value="RFBJ PROTEIN"/>
    <property type="match status" value="1"/>
</dbReference>
<feature type="domain" description="Glycosyltransferase 2-like" evidence="1">
    <location>
        <begin position="10"/>
        <end position="134"/>
    </location>
</feature>
<organism evidence="2 3">
    <name type="scientific">Chiayiivirga flava</name>
    <dbReference type="NCBI Taxonomy" id="659595"/>
    <lineage>
        <taxon>Bacteria</taxon>
        <taxon>Pseudomonadati</taxon>
        <taxon>Pseudomonadota</taxon>
        <taxon>Gammaproteobacteria</taxon>
        <taxon>Lysobacterales</taxon>
        <taxon>Lysobacteraceae</taxon>
        <taxon>Chiayiivirga</taxon>
    </lineage>
</organism>
<dbReference type="Gene3D" id="3.90.550.10">
    <property type="entry name" value="Spore Coat Polysaccharide Biosynthesis Protein SpsA, Chain A"/>
    <property type="match status" value="1"/>
</dbReference>
<gene>
    <name evidence="2" type="ORF">HNQ52_000842</name>
</gene>
<evidence type="ECO:0000313" key="2">
    <source>
        <dbReference type="EMBL" id="MBB5207326.1"/>
    </source>
</evidence>
<keyword evidence="3" id="KW-1185">Reference proteome</keyword>
<dbReference type="SUPFAM" id="SSF53448">
    <property type="entry name" value="Nucleotide-diphospho-sugar transferases"/>
    <property type="match status" value="1"/>
</dbReference>
<comment type="caution">
    <text evidence="2">The sequence shown here is derived from an EMBL/GenBank/DDBJ whole genome shotgun (WGS) entry which is preliminary data.</text>
</comment>
<dbReference type="InterPro" id="IPR029044">
    <property type="entry name" value="Nucleotide-diphossugar_trans"/>
</dbReference>
<dbReference type="InterPro" id="IPR050256">
    <property type="entry name" value="Glycosyltransferase_2"/>
</dbReference>
<dbReference type="PANTHER" id="PTHR48090">
    <property type="entry name" value="UNDECAPRENYL-PHOSPHATE 4-DEOXY-4-FORMAMIDO-L-ARABINOSE TRANSFERASE-RELATED"/>
    <property type="match status" value="1"/>
</dbReference>